<evidence type="ECO:0000256" key="2">
    <source>
        <dbReference type="ARBA" id="ARBA00034115"/>
    </source>
</evidence>
<evidence type="ECO:0000256" key="1">
    <source>
        <dbReference type="ARBA" id="ARBA00022553"/>
    </source>
</evidence>
<dbReference type="GO" id="GO:0005737">
    <property type="term" value="C:cytoplasm"/>
    <property type="evidence" value="ECO:0007669"/>
    <property type="project" value="TreeGrafter"/>
</dbReference>
<keyword evidence="1" id="KW-0597">Phosphoprotein</keyword>
<evidence type="ECO:0000256" key="3">
    <source>
        <dbReference type="ARBA" id="ARBA00034138"/>
    </source>
</evidence>
<gene>
    <name evidence="7" type="ORF">NYPRO_LOCUS10732</name>
</gene>
<dbReference type="InterPro" id="IPR029066">
    <property type="entry name" value="PLP-binding_barrel"/>
</dbReference>
<dbReference type="Pfam" id="PF02784">
    <property type="entry name" value="Orn_Arg_deC_N"/>
    <property type="match status" value="1"/>
</dbReference>
<dbReference type="PRINTS" id="PR01179">
    <property type="entry name" value="ODADCRBXLASE"/>
</dbReference>
<evidence type="ECO:0000313" key="8">
    <source>
        <dbReference type="Proteomes" id="UP000645828"/>
    </source>
</evidence>
<feature type="domain" description="Orn/DAP/Arg decarboxylase 2 N-terminal" evidence="6">
    <location>
        <begin position="10"/>
        <end position="151"/>
    </location>
</feature>
<dbReference type="Gene3D" id="3.20.20.10">
    <property type="entry name" value="Alanine racemase"/>
    <property type="match status" value="1"/>
</dbReference>
<dbReference type="Gene3D" id="2.40.37.10">
    <property type="entry name" value="Lyase, Ornithine Decarboxylase, Chain A, domain 1"/>
    <property type="match status" value="2"/>
</dbReference>
<proteinExistence type="predicted"/>
<dbReference type="EC" id="4.1.1.17" evidence="3"/>
<dbReference type="InterPro" id="IPR009006">
    <property type="entry name" value="Ala_racemase/Decarboxylase_C"/>
</dbReference>
<evidence type="ECO:0000256" key="5">
    <source>
        <dbReference type="ARBA" id="ARBA00049127"/>
    </source>
</evidence>
<dbReference type="Proteomes" id="UP000645828">
    <property type="component" value="Unassembled WGS sequence"/>
</dbReference>
<protein>
    <recommendedName>
        <fullName evidence="4">Ornithine decarboxylase</fullName>
        <ecNumber evidence="3">4.1.1.17</ecNumber>
    </recommendedName>
</protein>
<dbReference type="InterPro" id="IPR000183">
    <property type="entry name" value="Orn/DAP/Arg_de-COase"/>
</dbReference>
<dbReference type="SUPFAM" id="SSF51419">
    <property type="entry name" value="PLP-binding barrel"/>
    <property type="match status" value="1"/>
</dbReference>
<organism evidence="7 8">
    <name type="scientific">Nyctereutes procyonoides</name>
    <name type="common">Raccoon dog</name>
    <name type="synonym">Canis procyonoides</name>
    <dbReference type="NCBI Taxonomy" id="34880"/>
    <lineage>
        <taxon>Eukaryota</taxon>
        <taxon>Metazoa</taxon>
        <taxon>Chordata</taxon>
        <taxon>Craniata</taxon>
        <taxon>Vertebrata</taxon>
        <taxon>Euteleostomi</taxon>
        <taxon>Mammalia</taxon>
        <taxon>Eutheria</taxon>
        <taxon>Laurasiatheria</taxon>
        <taxon>Carnivora</taxon>
        <taxon>Caniformia</taxon>
        <taxon>Canidae</taxon>
        <taxon>Nyctereutes</taxon>
    </lineage>
</organism>
<evidence type="ECO:0000313" key="7">
    <source>
        <dbReference type="EMBL" id="CAD7677934.1"/>
    </source>
</evidence>
<dbReference type="PRINTS" id="PR01182">
    <property type="entry name" value="ORNDCRBXLASE"/>
</dbReference>
<dbReference type="SUPFAM" id="SSF50621">
    <property type="entry name" value="Alanine racemase C-terminal domain-like"/>
    <property type="match status" value="1"/>
</dbReference>
<dbReference type="AlphaFoldDB" id="A0A811YM93"/>
<dbReference type="InterPro" id="IPR022644">
    <property type="entry name" value="De-COase2_N"/>
</dbReference>
<keyword evidence="8" id="KW-1185">Reference proteome</keyword>
<reference evidence="7" key="1">
    <citation type="submission" date="2020-12" db="EMBL/GenBank/DDBJ databases">
        <authorList>
            <consortium name="Molecular Ecology Group"/>
        </authorList>
    </citation>
    <scope>NUCLEOTIDE SEQUENCE</scope>
    <source>
        <strain evidence="7">TBG_1078</strain>
    </source>
</reference>
<dbReference type="PANTHER" id="PTHR11482">
    <property type="entry name" value="ARGININE/DIAMINOPIMELATE/ORNITHINE DECARBOXYLASE"/>
    <property type="match status" value="1"/>
</dbReference>
<comment type="pathway">
    <text evidence="2">Amine and polyamine biosynthesis; putrescine biosynthesis via L-ornithine pathway; putrescine from L-ornithine: step 1/1.</text>
</comment>
<accession>A0A811YM93</accession>
<dbReference type="GO" id="GO:0033387">
    <property type="term" value="P:putrescine biosynthetic process from arginine, via ornithine"/>
    <property type="evidence" value="ECO:0007669"/>
    <property type="project" value="TreeGrafter"/>
</dbReference>
<sequence>MVKTLAAIGTMMTFDHEAELMKVATAHPKAKLVLQIATDDFKAVCCLSVKFGATLKSSRLLLGVSFHAGSGCTNPETFVQTISDTCCIFDKGADVGFNMYLLDISGGFPGSEDVKLKFEEIISVINLALDKYFPSDSVLRIIVEPSRYYIALAWMLTEQTGSDDEDESSEQTFMYYVNDEVYGSFNCILYDHAHMKPLMQKRPKPICDLPKMHVSDWMLFENMSAYTVAIASIFKRLQRPTIYYVMLGPTWQLMHPMSGSLLGACFPSACVSASLSLSLMNK</sequence>
<dbReference type="InterPro" id="IPR002433">
    <property type="entry name" value="Orn_de-COase"/>
</dbReference>
<dbReference type="GO" id="GO:0004586">
    <property type="term" value="F:ornithine decarboxylase activity"/>
    <property type="evidence" value="ECO:0007669"/>
    <property type="project" value="UniProtKB-EC"/>
</dbReference>
<comment type="catalytic activity">
    <reaction evidence="5">
        <text>L-ornithine + H(+) = putrescine + CO2</text>
        <dbReference type="Rhea" id="RHEA:22964"/>
        <dbReference type="ChEBI" id="CHEBI:15378"/>
        <dbReference type="ChEBI" id="CHEBI:16526"/>
        <dbReference type="ChEBI" id="CHEBI:46911"/>
        <dbReference type="ChEBI" id="CHEBI:326268"/>
        <dbReference type="EC" id="4.1.1.17"/>
    </reaction>
</comment>
<dbReference type="EMBL" id="CAJHUB010000680">
    <property type="protein sequence ID" value="CAD7677934.1"/>
    <property type="molecule type" value="Genomic_DNA"/>
</dbReference>
<dbReference type="PANTHER" id="PTHR11482:SF42">
    <property type="entry name" value="ORNITHINE DECARBOXYLASE"/>
    <property type="match status" value="1"/>
</dbReference>
<name>A0A811YM93_NYCPR</name>
<evidence type="ECO:0000256" key="4">
    <source>
        <dbReference type="ARBA" id="ARBA00039485"/>
    </source>
</evidence>
<comment type="caution">
    <text evidence="7">The sequence shown here is derived from an EMBL/GenBank/DDBJ whole genome shotgun (WGS) entry which is preliminary data.</text>
</comment>
<evidence type="ECO:0000259" key="6">
    <source>
        <dbReference type="Pfam" id="PF02784"/>
    </source>
</evidence>